<name>U9UTF8_RHIID</name>
<dbReference type="AlphaFoldDB" id="U9UTF8"/>
<protein>
    <submittedName>
        <fullName evidence="1">Uncharacterized protein</fullName>
    </submittedName>
</protein>
<proteinExistence type="predicted"/>
<gene>
    <name evidence="1" type="ORF">GLOINDRAFT_15226</name>
</gene>
<organism evidence="1">
    <name type="scientific">Rhizophagus irregularis (strain DAOM 181602 / DAOM 197198 / MUCL 43194)</name>
    <name type="common">Arbuscular mycorrhizal fungus</name>
    <name type="synonym">Glomus intraradices</name>
    <dbReference type="NCBI Taxonomy" id="747089"/>
    <lineage>
        <taxon>Eukaryota</taxon>
        <taxon>Fungi</taxon>
        <taxon>Fungi incertae sedis</taxon>
        <taxon>Mucoromycota</taxon>
        <taxon>Glomeromycotina</taxon>
        <taxon>Glomeromycetes</taxon>
        <taxon>Glomerales</taxon>
        <taxon>Glomeraceae</taxon>
        <taxon>Rhizophagus</taxon>
    </lineage>
</organism>
<reference evidence="1" key="1">
    <citation type="submission" date="2013-07" db="EMBL/GenBank/DDBJ databases">
        <title>The genome of an arbuscular mycorrhizal fungus provides insights into the evolution of the oldest plant symbiosis.</title>
        <authorList>
            <consortium name="DOE Joint Genome Institute"/>
            <person name="Tisserant E."/>
            <person name="Malbreil M."/>
            <person name="Kuo A."/>
            <person name="Kohler A."/>
            <person name="Symeonidi A."/>
            <person name="Balestrini R."/>
            <person name="Charron P."/>
            <person name="Duensing N."/>
            <person name="Frei-dit-Frey N."/>
            <person name="Gianinazzi-Pearson V."/>
            <person name="Gilbert B."/>
            <person name="Handa Y."/>
            <person name="Hijri M."/>
            <person name="Kaul R."/>
            <person name="Kawaguchi M."/>
            <person name="Krajinski F."/>
            <person name="Lammers P."/>
            <person name="Lapierre D."/>
            <person name="Masclaux F.G."/>
            <person name="Murat C."/>
            <person name="Morin E."/>
            <person name="Ndikumana S."/>
            <person name="Pagni M."/>
            <person name="Petitpierre D."/>
            <person name="Requena N."/>
            <person name="Rosikiewicz P."/>
            <person name="Riley R."/>
            <person name="Saito K."/>
            <person name="San Clemente H."/>
            <person name="Shapiro H."/>
            <person name="van Tuinen D."/>
            <person name="Becard G."/>
            <person name="Bonfante P."/>
            <person name="Paszkowski U."/>
            <person name="Shachar-Hill Y."/>
            <person name="Young J.P."/>
            <person name="Sanders I.R."/>
            <person name="Henrissat B."/>
            <person name="Rensing S.A."/>
            <person name="Grigoriev I.V."/>
            <person name="Corradi N."/>
            <person name="Roux C."/>
            <person name="Martin F."/>
        </authorList>
    </citation>
    <scope>NUCLEOTIDE SEQUENCE</scope>
    <source>
        <strain evidence="1">DAOM 197198</strain>
    </source>
</reference>
<sequence>MDQIQDKYWMKYRKIQDEIWINLFLPQINPGNKTESLPLQSPRLKSSNEIDQFQNILSTDISEITLSLALI</sequence>
<dbReference type="EMBL" id="KI274603">
    <property type="protein sequence ID" value="ESA23650.1"/>
    <property type="molecule type" value="Genomic_DNA"/>
</dbReference>
<evidence type="ECO:0000313" key="1">
    <source>
        <dbReference type="EMBL" id="ESA23650.1"/>
    </source>
</evidence>
<dbReference type="HOGENOM" id="CLU_2741303_0_0_1"/>
<accession>U9UTF8</accession>